<evidence type="ECO:0000313" key="2">
    <source>
        <dbReference type="EMBL" id="PBK75316.1"/>
    </source>
</evidence>
<evidence type="ECO:0000313" key="3">
    <source>
        <dbReference type="Proteomes" id="UP000218334"/>
    </source>
</evidence>
<dbReference type="EMBL" id="KZ293417">
    <property type="protein sequence ID" value="PBK75316.1"/>
    <property type="molecule type" value="Genomic_DNA"/>
</dbReference>
<protein>
    <submittedName>
        <fullName evidence="2">Uncharacterized protein</fullName>
    </submittedName>
</protein>
<feature type="compositionally biased region" description="Basic and acidic residues" evidence="1">
    <location>
        <begin position="363"/>
        <end position="379"/>
    </location>
</feature>
<proteinExistence type="predicted"/>
<sequence length="674" mass="73476">MAGANYMGGKKNAAKVRSRDAAGRQQKRFFGRQRLNLLSKRCSINSPTSRNQPQPSISLAHAKQNSTLSLSPRGYIPSPSKPRKSKRDGPSSASSSSKVLEALDTSERTVLELACTACDSIFRPAMFLRAAMNQILSLPDLAGLSTYKKRKRTSDASSPGARRSKRVKPEPSPEKDEEGLPFGSQNDQLCDSPDASFRDIYHDPEEDEYDDEELDDAFFQGHLGSHTASSSIQSFPILASSQKIPHIPMPNDVAQETSSFGTLAVTSSLQTSFSGNIFDYDDPWTAVGVILGLQSAPSTPAKDVDDTSALAEQPHPSTLARRARLTAYSSDPSSEGIPVASSHSSDNVPPLHVDEDDSYSQSDDFHFGEDESDNDHDFNVQDTHDVLAHVHQNSSPLLLHLSHSPSAYFSSSNDYFNNLAGSPVADEEGKDVDPLFDRNALLDDSNSDCHSQPIIDGEENYADPEDADEYTFFETSSWAILDVDQCVEDSIPDNYSSGFPSPDSLHRQDLITTEQLTGVSPRYRSSPSAPARFNVYKDVLHVAQYASSNASASSSHHSRAHRSPRAFHHSPTDGPLCLLNDTQLAALPITINMPSSDSLARGSQVAEDPEPAVEPTPAPQFTHESFPADKTIHSAHSPELICRDESVEVLAPQSFAGFCLFSRDDFLEEPDSDD</sequence>
<feature type="compositionally biased region" description="Polar residues" evidence="1">
    <location>
        <begin position="42"/>
        <end position="70"/>
    </location>
</feature>
<keyword evidence="3" id="KW-1185">Reference proteome</keyword>
<feature type="region of interest" description="Disordered" evidence="1">
    <location>
        <begin position="1"/>
        <end position="100"/>
    </location>
</feature>
<accession>A0A2H3CJ29</accession>
<dbReference type="Proteomes" id="UP000218334">
    <property type="component" value="Unassembled WGS sequence"/>
</dbReference>
<feature type="region of interest" description="Disordered" evidence="1">
    <location>
        <begin position="297"/>
        <end position="379"/>
    </location>
</feature>
<feature type="compositionally biased region" description="Basic residues" evidence="1">
    <location>
        <begin position="556"/>
        <end position="568"/>
    </location>
</feature>
<organism evidence="2 3">
    <name type="scientific">Armillaria solidipes</name>
    <dbReference type="NCBI Taxonomy" id="1076256"/>
    <lineage>
        <taxon>Eukaryota</taxon>
        <taxon>Fungi</taxon>
        <taxon>Dikarya</taxon>
        <taxon>Basidiomycota</taxon>
        <taxon>Agaricomycotina</taxon>
        <taxon>Agaricomycetes</taxon>
        <taxon>Agaricomycetidae</taxon>
        <taxon>Agaricales</taxon>
        <taxon>Marasmiineae</taxon>
        <taxon>Physalacriaceae</taxon>
        <taxon>Armillaria</taxon>
    </lineage>
</organism>
<feature type="region of interest" description="Disordered" evidence="1">
    <location>
        <begin position="550"/>
        <end position="569"/>
    </location>
</feature>
<name>A0A2H3CJ29_9AGAR</name>
<feature type="region of interest" description="Disordered" evidence="1">
    <location>
        <begin position="595"/>
        <end position="623"/>
    </location>
</feature>
<dbReference type="AlphaFoldDB" id="A0A2H3CJ29"/>
<gene>
    <name evidence="2" type="ORF">ARMSODRAFT_949583</name>
</gene>
<evidence type="ECO:0000256" key="1">
    <source>
        <dbReference type="SAM" id="MobiDB-lite"/>
    </source>
</evidence>
<feature type="region of interest" description="Disordered" evidence="1">
    <location>
        <begin position="148"/>
        <end position="200"/>
    </location>
</feature>
<reference evidence="3" key="1">
    <citation type="journal article" date="2017" name="Nat. Ecol. Evol.">
        <title>Genome expansion and lineage-specific genetic innovations in the forest pathogenic fungi Armillaria.</title>
        <authorList>
            <person name="Sipos G."/>
            <person name="Prasanna A.N."/>
            <person name="Walter M.C."/>
            <person name="O'Connor E."/>
            <person name="Balint B."/>
            <person name="Krizsan K."/>
            <person name="Kiss B."/>
            <person name="Hess J."/>
            <person name="Varga T."/>
            <person name="Slot J."/>
            <person name="Riley R."/>
            <person name="Boka B."/>
            <person name="Rigling D."/>
            <person name="Barry K."/>
            <person name="Lee J."/>
            <person name="Mihaltcheva S."/>
            <person name="LaButti K."/>
            <person name="Lipzen A."/>
            <person name="Waldron R."/>
            <person name="Moloney N.M."/>
            <person name="Sperisen C."/>
            <person name="Kredics L."/>
            <person name="Vagvoelgyi C."/>
            <person name="Patrignani A."/>
            <person name="Fitzpatrick D."/>
            <person name="Nagy I."/>
            <person name="Doyle S."/>
            <person name="Anderson J.B."/>
            <person name="Grigoriev I.V."/>
            <person name="Gueldener U."/>
            <person name="Muensterkoetter M."/>
            <person name="Nagy L.G."/>
        </authorList>
    </citation>
    <scope>NUCLEOTIDE SEQUENCE [LARGE SCALE GENOMIC DNA]</scope>
    <source>
        <strain evidence="3">28-4</strain>
    </source>
</reference>